<dbReference type="GO" id="GO:0009231">
    <property type="term" value="P:riboflavin biosynthetic process"/>
    <property type="evidence" value="ECO:0007669"/>
    <property type="project" value="InterPro"/>
</dbReference>
<dbReference type="GO" id="GO:0008703">
    <property type="term" value="F:5-amino-6-(5-phosphoribosylamino)uracil reductase activity"/>
    <property type="evidence" value="ECO:0007669"/>
    <property type="project" value="InterPro"/>
</dbReference>
<dbReference type="Pfam" id="PF01872">
    <property type="entry name" value="RibD_C"/>
    <property type="match status" value="1"/>
</dbReference>
<proteinExistence type="predicted"/>
<dbReference type="InterPro" id="IPR050765">
    <property type="entry name" value="Riboflavin_Biosynth_HTPR"/>
</dbReference>
<dbReference type="Proteomes" id="UP000189981">
    <property type="component" value="Unassembled WGS sequence"/>
</dbReference>
<organism evidence="2 3">
    <name type="scientific">Daejeonella lutea</name>
    <dbReference type="NCBI Taxonomy" id="572036"/>
    <lineage>
        <taxon>Bacteria</taxon>
        <taxon>Pseudomonadati</taxon>
        <taxon>Bacteroidota</taxon>
        <taxon>Sphingobacteriia</taxon>
        <taxon>Sphingobacteriales</taxon>
        <taxon>Sphingobacteriaceae</taxon>
        <taxon>Daejeonella</taxon>
    </lineage>
</organism>
<name>A0A1T5DX77_9SPHI</name>
<dbReference type="OrthoDB" id="195113at2"/>
<dbReference type="STRING" id="572036.SAMN05661099_2677"/>
<dbReference type="AlphaFoldDB" id="A0A1T5DX77"/>
<feature type="domain" description="Bacterial bifunctional deaminase-reductase C-terminal" evidence="1">
    <location>
        <begin position="2"/>
        <end position="179"/>
    </location>
</feature>
<sequence>MRKLIIQEWISIDGFAADRNGRIDFFNNPKFNLGWEVDELVFMDSIDTIILGATTYKMFAAYWPEADTAKELVADKLNSTTKIVFSQTLDKAPWGNWEPAQIKADPIQTITAMKMQEGKDIVLWGSLTIARSLISANLVDEYQLAVTPAFLGSGLSFIPENYIMTADLVKVKSYESGIVKLTYVAASPDDE</sequence>
<dbReference type="SUPFAM" id="SSF53597">
    <property type="entry name" value="Dihydrofolate reductase-like"/>
    <property type="match status" value="1"/>
</dbReference>
<dbReference type="PANTHER" id="PTHR38011">
    <property type="entry name" value="DIHYDROFOLATE REDUCTASE FAMILY PROTEIN (AFU_ORTHOLOGUE AFUA_8G06820)"/>
    <property type="match status" value="1"/>
</dbReference>
<dbReference type="InterPro" id="IPR024072">
    <property type="entry name" value="DHFR-like_dom_sf"/>
</dbReference>
<dbReference type="PANTHER" id="PTHR38011:SF11">
    <property type="entry name" value="2,5-DIAMINO-6-RIBOSYLAMINO-4(3H)-PYRIMIDINONE 5'-PHOSPHATE REDUCTASE"/>
    <property type="match status" value="1"/>
</dbReference>
<accession>A0A1T5DX77</accession>
<dbReference type="RefSeq" id="WP_079703157.1">
    <property type="nucleotide sequence ID" value="NZ_FUYR01000002.1"/>
</dbReference>
<protein>
    <submittedName>
        <fullName evidence="2">Dihydrofolate reductase</fullName>
    </submittedName>
</protein>
<evidence type="ECO:0000259" key="1">
    <source>
        <dbReference type="Pfam" id="PF01872"/>
    </source>
</evidence>
<dbReference type="EMBL" id="FUYR01000002">
    <property type="protein sequence ID" value="SKB76083.1"/>
    <property type="molecule type" value="Genomic_DNA"/>
</dbReference>
<dbReference type="Gene3D" id="3.40.430.10">
    <property type="entry name" value="Dihydrofolate Reductase, subunit A"/>
    <property type="match status" value="1"/>
</dbReference>
<dbReference type="InterPro" id="IPR002734">
    <property type="entry name" value="RibDG_C"/>
</dbReference>
<gene>
    <name evidence="2" type="ORF">SAMN05661099_2677</name>
</gene>
<keyword evidence="3" id="KW-1185">Reference proteome</keyword>
<evidence type="ECO:0000313" key="2">
    <source>
        <dbReference type="EMBL" id="SKB76083.1"/>
    </source>
</evidence>
<reference evidence="3" key="1">
    <citation type="submission" date="2017-02" db="EMBL/GenBank/DDBJ databases">
        <authorList>
            <person name="Varghese N."/>
            <person name="Submissions S."/>
        </authorList>
    </citation>
    <scope>NUCLEOTIDE SEQUENCE [LARGE SCALE GENOMIC DNA]</scope>
    <source>
        <strain evidence="3">DSM 22385</strain>
    </source>
</reference>
<evidence type="ECO:0000313" key="3">
    <source>
        <dbReference type="Proteomes" id="UP000189981"/>
    </source>
</evidence>